<dbReference type="PROSITE" id="PS50118">
    <property type="entry name" value="HMG_BOX_2"/>
    <property type="match status" value="2"/>
</dbReference>
<dbReference type="Pfam" id="PF00505">
    <property type="entry name" value="HMG_box"/>
    <property type="match status" value="2"/>
</dbReference>
<feature type="domain" description="HMG box" evidence="14">
    <location>
        <begin position="1"/>
        <end position="51"/>
    </location>
</feature>
<evidence type="ECO:0000256" key="7">
    <source>
        <dbReference type="ARBA" id="ARBA00023125"/>
    </source>
</evidence>
<feature type="DNA-binding region" description="HMG box" evidence="12">
    <location>
        <begin position="1"/>
        <end position="51"/>
    </location>
</feature>
<evidence type="ECO:0000256" key="10">
    <source>
        <dbReference type="ARBA" id="ARBA00032498"/>
    </source>
</evidence>
<evidence type="ECO:0000256" key="12">
    <source>
        <dbReference type="PROSITE-ProRule" id="PRU00267"/>
    </source>
</evidence>
<keyword evidence="12" id="KW-0539">Nucleus</keyword>
<protein>
    <recommendedName>
        <fullName evidence="3">Sex-determining region Y protein</fullName>
    </recommendedName>
    <alternativeName>
        <fullName evidence="10">Testis-determining factor</fullName>
    </alternativeName>
</protein>
<feature type="compositionally biased region" description="Basic residues" evidence="13">
    <location>
        <begin position="171"/>
        <end position="183"/>
    </location>
</feature>
<dbReference type="Gene3D" id="1.10.30.10">
    <property type="entry name" value="High mobility group box domain"/>
    <property type="match status" value="2"/>
</dbReference>
<evidence type="ECO:0000256" key="5">
    <source>
        <dbReference type="ARBA" id="ARBA00022860"/>
    </source>
</evidence>
<dbReference type="InterPro" id="IPR009071">
    <property type="entry name" value="HMG_box_dom"/>
</dbReference>
<evidence type="ECO:0000256" key="4">
    <source>
        <dbReference type="ARBA" id="ARBA00022782"/>
    </source>
</evidence>
<accession>A0ABP0EVF7</accession>
<keyword evidence="6" id="KW-0726">Sexual differentiation</keyword>
<evidence type="ECO:0000256" key="3">
    <source>
        <dbReference type="ARBA" id="ARBA00019052"/>
    </source>
</evidence>
<dbReference type="SMART" id="SM00398">
    <property type="entry name" value="HMG"/>
    <property type="match status" value="2"/>
</dbReference>
<keyword evidence="7 12" id="KW-0238">DNA-binding</keyword>
<evidence type="ECO:0000256" key="6">
    <source>
        <dbReference type="ARBA" id="ARBA00022928"/>
    </source>
</evidence>
<keyword evidence="16" id="KW-1185">Reference proteome</keyword>
<evidence type="ECO:0000259" key="14">
    <source>
        <dbReference type="PROSITE" id="PS50118"/>
    </source>
</evidence>
<evidence type="ECO:0000256" key="9">
    <source>
        <dbReference type="ARBA" id="ARBA00023163"/>
    </source>
</evidence>
<name>A0ABP0EVF7_CLALP</name>
<keyword evidence="4" id="KW-0221">Differentiation</keyword>
<proteinExistence type="inferred from homology"/>
<dbReference type="Proteomes" id="UP001642483">
    <property type="component" value="Unassembled WGS sequence"/>
</dbReference>
<dbReference type="EMBL" id="CAWYQH010000001">
    <property type="protein sequence ID" value="CAK8671375.1"/>
    <property type="molecule type" value="Genomic_DNA"/>
</dbReference>
<keyword evidence="5" id="KW-0112">Calmodulin-binding</keyword>
<evidence type="ECO:0000256" key="2">
    <source>
        <dbReference type="ARBA" id="ARBA00005998"/>
    </source>
</evidence>
<reference evidence="15 16" key="1">
    <citation type="submission" date="2024-02" db="EMBL/GenBank/DDBJ databases">
        <authorList>
            <person name="Daric V."/>
            <person name="Darras S."/>
        </authorList>
    </citation>
    <scope>NUCLEOTIDE SEQUENCE [LARGE SCALE GENOMIC DNA]</scope>
</reference>
<dbReference type="PANTHER" id="PTHR10270">
    <property type="entry name" value="SOX TRANSCRIPTION FACTOR"/>
    <property type="match status" value="1"/>
</dbReference>
<dbReference type="InterPro" id="IPR050140">
    <property type="entry name" value="SRY-related_HMG-box_TF-like"/>
</dbReference>
<sequence>MAEDNPKTHNWQISKHLRGKWKMMSEEEKRPYVEKAKRLREEHMIKHPDYKYRPRKKKSRSTKNGKNCVNATCGRGYYTIAAPLTAQDQQHPLHEPALTPSYTNQLVHATPTSSFIGPDIGHSNDGNYAGPDVGAIANWKMMSEEEKRPYVEKAKRLRKEHMTKHPDYKYRPRRKKSRSKKNGKNCVNAPCGQGYYTTALRLTAQQQDQQHSLHQHHQ</sequence>
<keyword evidence="9" id="KW-0804">Transcription</keyword>
<keyword evidence="8" id="KW-0010">Activator</keyword>
<evidence type="ECO:0000256" key="11">
    <source>
        <dbReference type="ARBA" id="ARBA00045821"/>
    </source>
</evidence>
<comment type="function">
    <text evidence="11">Transcriptional regulator that controls a genetic switch in male development. It is necessary and sufficient for initiating male sex determination by directing the development of supporting cell precursors (pre-Sertoli cells) as Sertoli rather than granulosa cells. Involved in different aspects of gene regulation including promoter activation or repression. Binds to the DNA consensus sequence 5'-[AT]AACAA[AT]-3'. SRY HMG box recognizes DNA by partial intercalation in the minor groove and promotes DNA bending. Also involved in pre-mRNA splicing. In male adult brain involved in the maintenance of motor functions of dopaminergic neurons.</text>
</comment>
<gene>
    <name evidence="15" type="ORF">CVLEPA_LOCUS450</name>
</gene>
<evidence type="ECO:0000256" key="8">
    <source>
        <dbReference type="ARBA" id="ARBA00023159"/>
    </source>
</evidence>
<feature type="region of interest" description="Disordered" evidence="13">
    <location>
        <begin position="156"/>
        <end position="190"/>
    </location>
</feature>
<comment type="caution">
    <text evidence="15">The sequence shown here is derived from an EMBL/GenBank/DDBJ whole genome shotgun (WGS) entry which is preliminary data.</text>
</comment>
<evidence type="ECO:0000256" key="1">
    <source>
        <dbReference type="ARBA" id="ARBA00004324"/>
    </source>
</evidence>
<feature type="DNA-binding region" description="HMG box" evidence="12">
    <location>
        <begin position="139"/>
        <end position="169"/>
    </location>
</feature>
<evidence type="ECO:0000313" key="16">
    <source>
        <dbReference type="Proteomes" id="UP001642483"/>
    </source>
</evidence>
<feature type="domain" description="HMG box" evidence="14">
    <location>
        <begin position="139"/>
        <end position="169"/>
    </location>
</feature>
<dbReference type="InterPro" id="IPR036910">
    <property type="entry name" value="HMG_box_dom_sf"/>
</dbReference>
<organism evidence="15 16">
    <name type="scientific">Clavelina lepadiformis</name>
    <name type="common">Light-bulb sea squirt</name>
    <name type="synonym">Ascidia lepadiformis</name>
    <dbReference type="NCBI Taxonomy" id="159417"/>
    <lineage>
        <taxon>Eukaryota</taxon>
        <taxon>Metazoa</taxon>
        <taxon>Chordata</taxon>
        <taxon>Tunicata</taxon>
        <taxon>Ascidiacea</taxon>
        <taxon>Aplousobranchia</taxon>
        <taxon>Clavelinidae</taxon>
        <taxon>Clavelina</taxon>
    </lineage>
</organism>
<evidence type="ECO:0000256" key="13">
    <source>
        <dbReference type="SAM" id="MobiDB-lite"/>
    </source>
</evidence>
<dbReference type="SUPFAM" id="SSF47095">
    <property type="entry name" value="HMG-box"/>
    <property type="match status" value="2"/>
</dbReference>
<evidence type="ECO:0000313" key="15">
    <source>
        <dbReference type="EMBL" id="CAK8671375.1"/>
    </source>
</evidence>
<comment type="similarity">
    <text evidence="2">Belongs to the SRY family.</text>
</comment>
<comment type="subcellular location">
    <subcellularLocation>
        <location evidence="1">Nucleus speckle</location>
    </subcellularLocation>
</comment>
<dbReference type="PANTHER" id="PTHR10270:SF161">
    <property type="entry name" value="SEX-DETERMINING REGION Y PROTEIN"/>
    <property type="match status" value="1"/>
</dbReference>